<dbReference type="GO" id="GO:0045944">
    <property type="term" value="P:positive regulation of transcription by RNA polymerase II"/>
    <property type="evidence" value="ECO:0007669"/>
    <property type="project" value="TreeGrafter"/>
</dbReference>
<proteinExistence type="predicted"/>
<dbReference type="GO" id="GO:0000976">
    <property type="term" value="F:transcription cis-regulatory region binding"/>
    <property type="evidence" value="ECO:0007669"/>
    <property type="project" value="TreeGrafter"/>
</dbReference>
<feature type="region of interest" description="Disordered" evidence="6">
    <location>
        <begin position="47"/>
        <end position="84"/>
    </location>
</feature>
<evidence type="ECO:0000256" key="2">
    <source>
        <dbReference type="ARBA" id="ARBA00023015"/>
    </source>
</evidence>
<name>W2RU84_CYPE1</name>
<sequence>MGSAPQKDCHNCRRRRIKCDRTTPTCEKCASRSLECPGYGIDIKWKQEPGIRRSIQHDDSTPGESSSSSVCTPATAAHRHQDGPEYKVGASLAQLRESDDPFPRRLLQHYERTIAPRLVCGDSPNNVYRTSILPISATKPAVKCALLALAAGDLSTRLNQLPQDVVLASRAKDSYQNEALTFIASDIKRLSDEAERFIMSDPDQARTMLLSVFLLVMMGIRTGEDHLYRLHMRTADALMQTWFSTLGAGSLLTSRFETTLIHDLCDAQIWCSITTADVVNDRRLGLQHGANGGSTTMGAFVRTLHRITAQQQSGRQHSAGQLHSLLASLNDARWQALRYCSSLASPVHKAFDHLFEIIYQASLIYLYRACLAPGPAEAAVILPRRTLFETLRGMNHLHPVAHHLAWPLFIAGTECRNFSRDKAFVQQKFNEIMEVSGILCRRRIIAFLQELWSRDQSSSSEKPDWIVLAQEWAQRGVPIMIF</sequence>
<dbReference type="CDD" id="cd00067">
    <property type="entry name" value="GAL4"/>
    <property type="match status" value="1"/>
</dbReference>
<dbReference type="Pfam" id="PF00172">
    <property type="entry name" value="Zn_clus"/>
    <property type="match status" value="1"/>
</dbReference>
<feature type="domain" description="Zn(2)-C6 fungal-type" evidence="7">
    <location>
        <begin position="8"/>
        <end position="36"/>
    </location>
</feature>
<evidence type="ECO:0000313" key="8">
    <source>
        <dbReference type="EMBL" id="ETN39992.1"/>
    </source>
</evidence>
<dbReference type="PROSITE" id="PS50048">
    <property type="entry name" value="ZN2_CY6_FUNGAL_2"/>
    <property type="match status" value="1"/>
</dbReference>
<dbReference type="Proteomes" id="UP000030752">
    <property type="component" value="Unassembled WGS sequence"/>
</dbReference>
<dbReference type="STRING" id="1220924.W2RU84"/>
<gene>
    <name evidence="8" type="ORF">HMPREF1541_04267</name>
</gene>
<dbReference type="EMBL" id="KB822720">
    <property type="protein sequence ID" value="ETN39992.1"/>
    <property type="molecule type" value="Genomic_DNA"/>
</dbReference>
<accession>W2RU84</accession>
<dbReference type="HOGENOM" id="CLU_036330_1_0_1"/>
<evidence type="ECO:0000259" key="7">
    <source>
        <dbReference type="PROSITE" id="PS50048"/>
    </source>
</evidence>
<dbReference type="Pfam" id="PF11951">
    <property type="entry name" value="Fungal_trans_2"/>
    <property type="match status" value="1"/>
</dbReference>
<evidence type="ECO:0000256" key="6">
    <source>
        <dbReference type="SAM" id="MobiDB-lite"/>
    </source>
</evidence>
<dbReference type="PANTHER" id="PTHR37534:SF7">
    <property type="entry name" value="TRANSCRIPTIONAL ACTIVATOR PROTEIN UGA3"/>
    <property type="match status" value="1"/>
</dbReference>
<organism evidence="8 9">
    <name type="scientific">Cyphellophora europaea (strain CBS 101466)</name>
    <name type="common">Phialophora europaea</name>
    <dbReference type="NCBI Taxonomy" id="1220924"/>
    <lineage>
        <taxon>Eukaryota</taxon>
        <taxon>Fungi</taxon>
        <taxon>Dikarya</taxon>
        <taxon>Ascomycota</taxon>
        <taxon>Pezizomycotina</taxon>
        <taxon>Eurotiomycetes</taxon>
        <taxon>Chaetothyriomycetidae</taxon>
        <taxon>Chaetothyriales</taxon>
        <taxon>Cyphellophoraceae</taxon>
        <taxon>Cyphellophora</taxon>
    </lineage>
</organism>
<comment type="subcellular location">
    <subcellularLocation>
        <location evidence="1">Nucleus</location>
    </subcellularLocation>
</comment>
<dbReference type="PANTHER" id="PTHR37534">
    <property type="entry name" value="TRANSCRIPTIONAL ACTIVATOR PROTEIN UGA3"/>
    <property type="match status" value="1"/>
</dbReference>
<dbReference type="eggNOG" id="ENOG502SK6R">
    <property type="taxonomic scope" value="Eukaryota"/>
</dbReference>
<dbReference type="GO" id="GO:0005634">
    <property type="term" value="C:nucleus"/>
    <property type="evidence" value="ECO:0007669"/>
    <property type="project" value="UniProtKB-SubCell"/>
</dbReference>
<feature type="compositionally biased region" description="Basic and acidic residues" evidence="6">
    <location>
        <begin position="47"/>
        <end position="60"/>
    </location>
</feature>
<dbReference type="InterPro" id="IPR001138">
    <property type="entry name" value="Zn2Cys6_DnaBD"/>
</dbReference>
<evidence type="ECO:0000256" key="3">
    <source>
        <dbReference type="ARBA" id="ARBA00023125"/>
    </source>
</evidence>
<keyword evidence="5" id="KW-0539">Nucleus</keyword>
<dbReference type="GeneID" id="19971606"/>
<dbReference type="InterPro" id="IPR036864">
    <property type="entry name" value="Zn2-C6_fun-type_DNA-bd_sf"/>
</dbReference>
<dbReference type="GO" id="GO:0008270">
    <property type="term" value="F:zinc ion binding"/>
    <property type="evidence" value="ECO:0007669"/>
    <property type="project" value="InterPro"/>
</dbReference>
<evidence type="ECO:0000313" key="9">
    <source>
        <dbReference type="Proteomes" id="UP000030752"/>
    </source>
</evidence>
<dbReference type="RefSeq" id="XP_008716835.1">
    <property type="nucleotide sequence ID" value="XM_008718613.1"/>
</dbReference>
<evidence type="ECO:0000256" key="1">
    <source>
        <dbReference type="ARBA" id="ARBA00004123"/>
    </source>
</evidence>
<dbReference type="GO" id="GO:0000981">
    <property type="term" value="F:DNA-binding transcription factor activity, RNA polymerase II-specific"/>
    <property type="evidence" value="ECO:0007669"/>
    <property type="project" value="InterPro"/>
</dbReference>
<dbReference type="VEuPathDB" id="FungiDB:HMPREF1541_04267"/>
<dbReference type="SUPFAM" id="SSF57701">
    <property type="entry name" value="Zn2/Cys6 DNA-binding domain"/>
    <property type="match status" value="1"/>
</dbReference>
<keyword evidence="2" id="KW-0805">Transcription regulation</keyword>
<dbReference type="SMART" id="SM00066">
    <property type="entry name" value="GAL4"/>
    <property type="match status" value="1"/>
</dbReference>
<keyword evidence="3" id="KW-0238">DNA-binding</keyword>
<dbReference type="Gene3D" id="4.10.240.10">
    <property type="entry name" value="Zn(2)-C6 fungal-type DNA-binding domain"/>
    <property type="match status" value="1"/>
</dbReference>
<reference evidence="8 9" key="1">
    <citation type="submission" date="2013-03" db="EMBL/GenBank/DDBJ databases">
        <title>The Genome Sequence of Phialophora europaea CBS 101466.</title>
        <authorList>
            <consortium name="The Broad Institute Genomics Platform"/>
            <person name="Cuomo C."/>
            <person name="de Hoog S."/>
            <person name="Gorbushina A."/>
            <person name="Walker B."/>
            <person name="Young S.K."/>
            <person name="Zeng Q."/>
            <person name="Gargeya S."/>
            <person name="Fitzgerald M."/>
            <person name="Haas B."/>
            <person name="Abouelleil A."/>
            <person name="Allen A.W."/>
            <person name="Alvarado L."/>
            <person name="Arachchi H.M."/>
            <person name="Berlin A.M."/>
            <person name="Chapman S.B."/>
            <person name="Gainer-Dewar J."/>
            <person name="Goldberg J."/>
            <person name="Griggs A."/>
            <person name="Gujja S."/>
            <person name="Hansen M."/>
            <person name="Howarth C."/>
            <person name="Imamovic A."/>
            <person name="Ireland A."/>
            <person name="Larimer J."/>
            <person name="McCowan C."/>
            <person name="Murphy C."/>
            <person name="Pearson M."/>
            <person name="Poon T.W."/>
            <person name="Priest M."/>
            <person name="Roberts A."/>
            <person name="Saif S."/>
            <person name="Shea T."/>
            <person name="Sisk P."/>
            <person name="Sykes S."/>
            <person name="Wortman J."/>
            <person name="Nusbaum C."/>
            <person name="Birren B."/>
        </authorList>
    </citation>
    <scope>NUCLEOTIDE SEQUENCE [LARGE SCALE GENOMIC DNA]</scope>
    <source>
        <strain evidence="8 9">CBS 101466</strain>
    </source>
</reference>
<evidence type="ECO:0000256" key="4">
    <source>
        <dbReference type="ARBA" id="ARBA00023163"/>
    </source>
</evidence>
<keyword evidence="4" id="KW-0804">Transcription</keyword>
<dbReference type="AlphaFoldDB" id="W2RU84"/>
<dbReference type="InterPro" id="IPR021858">
    <property type="entry name" value="Fun_TF"/>
</dbReference>
<keyword evidence="9" id="KW-1185">Reference proteome</keyword>
<protein>
    <recommendedName>
        <fullName evidence="7">Zn(2)-C6 fungal-type domain-containing protein</fullName>
    </recommendedName>
</protein>
<dbReference type="InParanoid" id="W2RU84"/>
<dbReference type="OrthoDB" id="3251668at2759"/>
<evidence type="ECO:0000256" key="5">
    <source>
        <dbReference type="ARBA" id="ARBA00023242"/>
    </source>
</evidence>